<evidence type="ECO:0000256" key="14">
    <source>
        <dbReference type="SAM" id="Phobius"/>
    </source>
</evidence>
<keyword evidence="12 14" id="KW-0472">Membrane</keyword>
<evidence type="ECO:0000256" key="6">
    <source>
        <dbReference type="ARBA" id="ARBA00022824"/>
    </source>
</evidence>
<feature type="transmembrane region" description="Helical" evidence="14">
    <location>
        <begin position="36"/>
        <end position="53"/>
    </location>
</feature>
<reference evidence="16" key="1">
    <citation type="submission" date="2020-07" db="EMBL/GenBank/DDBJ databases">
        <title>Pseudomonas chaetoceroseae sp. nov., a new member of the Pseudomonas oleovorans group isolated from a culture of Chaetoceros calcitrans.</title>
        <authorList>
            <person name="Girard L."/>
            <person name="Lood C."/>
            <person name="De Mot R."/>
            <person name="Baudart J."/>
        </authorList>
    </citation>
    <scope>NUCLEOTIDE SEQUENCE</scope>
    <source>
        <strain evidence="16">536</strain>
    </source>
</reference>
<evidence type="ECO:0000259" key="15">
    <source>
        <dbReference type="Pfam" id="PF04116"/>
    </source>
</evidence>
<evidence type="ECO:0000256" key="9">
    <source>
        <dbReference type="ARBA" id="ARBA00022989"/>
    </source>
</evidence>
<keyword evidence="7" id="KW-0276">Fatty acid metabolism</keyword>
<evidence type="ECO:0000256" key="8">
    <source>
        <dbReference type="ARBA" id="ARBA00022833"/>
    </source>
</evidence>
<protein>
    <submittedName>
        <fullName evidence="16">Sterol desaturase family protein</fullName>
    </submittedName>
</protein>
<keyword evidence="8" id="KW-0862">Zinc</keyword>
<evidence type="ECO:0000313" key="17">
    <source>
        <dbReference type="Proteomes" id="UP000596932"/>
    </source>
</evidence>
<comment type="cofactor">
    <cofactor evidence="1">
        <name>Zn(2+)</name>
        <dbReference type="ChEBI" id="CHEBI:29105"/>
    </cofactor>
</comment>
<keyword evidence="3" id="KW-0444">Lipid biosynthesis</keyword>
<keyword evidence="13" id="KW-0275">Fatty acid biosynthesis</keyword>
<name>A0A931D938_9PSED</name>
<dbReference type="PANTHER" id="PTHR12863">
    <property type="entry name" value="FATTY ACID HYDROXYLASE"/>
    <property type="match status" value="1"/>
</dbReference>
<dbReference type="PANTHER" id="PTHR12863:SF1">
    <property type="entry name" value="FATTY ACID 2-HYDROXYLASE"/>
    <property type="match status" value="1"/>
</dbReference>
<gene>
    <name evidence="16" type="ORF">H3221_25220</name>
</gene>
<evidence type="ECO:0000256" key="4">
    <source>
        <dbReference type="ARBA" id="ARBA00022692"/>
    </source>
</evidence>
<dbReference type="GO" id="GO:0016020">
    <property type="term" value="C:membrane"/>
    <property type="evidence" value="ECO:0007669"/>
    <property type="project" value="InterPro"/>
</dbReference>
<evidence type="ECO:0000256" key="2">
    <source>
        <dbReference type="ARBA" id="ARBA00004477"/>
    </source>
</evidence>
<evidence type="ECO:0000313" key="16">
    <source>
        <dbReference type="EMBL" id="MBG0838418.1"/>
    </source>
</evidence>
<feature type="transmembrane region" description="Helical" evidence="14">
    <location>
        <begin position="103"/>
        <end position="121"/>
    </location>
</feature>
<dbReference type="RefSeq" id="WP_196477192.1">
    <property type="nucleotide sequence ID" value="NZ_JACFYX020000008.1"/>
</dbReference>
<keyword evidence="4 14" id="KW-0812">Transmembrane</keyword>
<dbReference type="InterPro" id="IPR014430">
    <property type="entry name" value="Scs7"/>
</dbReference>
<dbReference type="GO" id="GO:0080132">
    <property type="term" value="F:fatty acid 2-hydroxylase activity"/>
    <property type="evidence" value="ECO:0007669"/>
    <property type="project" value="InterPro"/>
</dbReference>
<comment type="caution">
    <text evidence="16">The sequence shown here is derived from an EMBL/GenBank/DDBJ whole genome shotgun (WGS) entry which is preliminary data.</text>
</comment>
<keyword evidence="17" id="KW-1185">Reference proteome</keyword>
<organism evidence="16 17">
    <name type="scientific">Pseudomonas chaetocerotis</name>
    <dbReference type="NCBI Taxonomy" id="2758695"/>
    <lineage>
        <taxon>Bacteria</taxon>
        <taxon>Pseudomonadati</taxon>
        <taxon>Pseudomonadota</taxon>
        <taxon>Gammaproteobacteria</taxon>
        <taxon>Pseudomonadales</taxon>
        <taxon>Pseudomonadaceae</taxon>
        <taxon>Pseudomonas</taxon>
    </lineage>
</organism>
<sequence length="183" mass="21152">MAVSNQWKMSSLAYFLDFFTAPLFVLAALYLGPFHWVQAVCGLLLWSLIEYLTHRFLFHTWYRREHWTHHLDELAYIGISSWKTSAVYAALLVLAWAAQLTSAYAGLVVGYFLYISLHYVMHRPSHWCYRFIPLLVASHDLHHHRGIEKNFGVSSPLWDVVFGTYIARLPDEGTMASAKEGRS</sequence>
<evidence type="ECO:0000256" key="11">
    <source>
        <dbReference type="ARBA" id="ARBA00023098"/>
    </source>
</evidence>
<dbReference type="EMBL" id="JACFYX010000046">
    <property type="protein sequence ID" value="MBG0838418.1"/>
    <property type="molecule type" value="Genomic_DNA"/>
</dbReference>
<dbReference type="GO" id="GO:0005506">
    <property type="term" value="F:iron ion binding"/>
    <property type="evidence" value="ECO:0007669"/>
    <property type="project" value="InterPro"/>
</dbReference>
<dbReference type="Pfam" id="PF04116">
    <property type="entry name" value="FA_hydroxylase"/>
    <property type="match status" value="1"/>
</dbReference>
<dbReference type="AlphaFoldDB" id="A0A931D938"/>
<feature type="transmembrane region" description="Helical" evidence="14">
    <location>
        <begin position="74"/>
        <end position="97"/>
    </location>
</feature>
<keyword evidence="11" id="KW-0443">Lipid metabolism</keyword>
<keyword evidence="6" id="KW-0256">Endoplasmic reticulum</keyword>
<evidence type="ECO:0000256" key="13">
    <source>
        <dbReference type="ARBA" id="ARBA00023160"/>
    </source>
</evidence>
<keyword evidence="10" id="KW-0560">Oxidoreductase</keyword>
<keyword evidence="9 14" id="KW-1133">Transmembrane helix</keyword>
<accession>A0A931D938</accession>
<evidence type="ECO:0000256" key="10">
    <source>
        <dbReference type="ARBA" id="ARBA00023002"/>
    </source>
</evidence>
<evidence type="ECO:0000256" key="3">
    <source>
        <dbReference type="ARBA" id="ARBA00022516"/>
    </source>
</evidence>
<dbReference type="InterPro" id="IPR006694">
    <property type="entry name" value="Fatty_acid_hydroxylase"/>
</dbReference>
<evidence type="ECO:0000256" key="1">
    <source>
        <dbReference type="ARBA" id="ARBA00001947"/>
    </source>
</evidence>
<feature type="transmembrane region" description="Helical" evidence="14">
    <location>
        <begin position="12"/>
        <end position="30"/>
    </location>
</feature>
<feature type="domain" description="Fatty acid hydroxylase" evidence="15">
    <location>
        <begin position="40"/>
        <end position="164"/>
    </location>
</feature>
<keyword evidence="5" id="KW-0479">Metal-binding</keyword>
<proteinExistence type="predicted"/>
<dbReference type="GO" id="GO:0006633">
    <property type="term" value="P:fatty acid biosynthetic process"/>
    <property type="evidence" value="ECO:0007669"/>
    <property type="project" value="UniProtKB-KW"/>
</dbReference>
<evidence type="ECO:0000256" key="12">
    <source>
        <dbReference type="ARBA" id="ARBA00023136"/>
    </source>
</evidence>
<dbReference type="Proteomes" id="UP000596932">
    <property type="component" value="Unassembled WGS sequence"/>
</dbReference>
<evidence type="ECO:0000256" key="5">
    <source>
        <dbReference type="ARBA" id="ARBA00022723"/>
    </source>
</evidence>
<comment type="subcellular location">
    <subcellularLocation>
        <location evidence="2">Endoplasmic reticulum membrane</location>
        <topology evidence="2">Multi-pass membrane protein</topology>
    </subcellularLocation>
</comment>
<evidence type="ECO:0000256" key="7">
    <source>
        <dbReference type="ARBA" id="ARBA00022832"/>
    </source>
</evidence>